<evidence type="ECO:0000256" key="1">
    <source>
        <dbReference type="ARBA" id="ARBA00004123"/>
    </source>
</evidence>
<protein>
    <recommendedName>
        <fullName evidence="5">Importin N-terminal domain-containing protein</fullName>
    </recommendedName>
</protein>
<dbReference type="PANTHER" id="PTHR10997">
    <property type="entry name" value="IMPORTIN-7, 8, 11"/>
    <property type="match status" value="1"/>
</dbReference>
<feature type="domain" description="Importin N-terminal" evidence="5">
    <location>
        <begin position="27"/>
        <end position="97"/>
    </location>
</feature>
<dbReference type="Proteomes" id="UP000001064">
    <property type="component" value="Unassembled WGS sequence"/>
</dbReference>
<dbReference type="GO" id="GO:0005829">
    <property type="term" value="C:cytosol"/>
    <property type="evidence" value="ECO:0000318"/>
    <property type="project" value="GO_Central"/>
</dbReference>
<evidence type="ECO:0000256" key="4">
    <source>
        <dbReference type="ARBA" id="ARBA00023242"/>
    </source>
</evidence>
<name>F0ZF85_DICPU</name>
<dbReference type="FunCoup" id="F0ZF85">
    <property type="interactions" value="703"/>
</dbReference>
<dbReference type="PANTHER" id="PTHR10997:SF7">
    <property type="entry name" value="IMPORTIN-11"/>
    <property type="match status" value="1"/>
</dbReference>
<gene>
    <name evidence="6" type="ORF">DICPUDRAFT_150014</name>
</gene>
<dbReference type="Gene3D" id="1.25.10.10">
    <property type="entry name" value="Leucine-rich Repeat Variant"/>
    <property type="match status" value="1"/>
</dbReference>
<sequence>MDQLEYSRIVEILTTCLNCNNDVRKAAEDQLVHLKKQQGFSKYLLEIFGDQNIFYGARHLAAISFKSLVIAHWKKGSLFTEEEKNIYRDKLLVLLNNPNETCTEGIEILAVSIGKIARNDYPSQWPNLMNVLLEIFEKSTSDRVKITSLRVIKFVIKEVASKRWFGDRDFFTQLSKNTFGYFINVWKDGTKKLIELLISSQDLGQYKTSLIMLLNSITKILRRVVEYGYTDYQSSEEICKYYFDIFSIVPEIMKYRLTIKDSSVLELIDKFVFLNQKILLRSQHVQPLSFIKLLTPTLQFFSNQILLFNPHDTSKKEWNSSKQFLLVITQGINFMREVVNCSSYQSSYDDPDQDEIERIGTLAEKNQNKEHLTPINLAQNSIKGFFNHDNLSSILKALVSNCLIINSEEMERWESEPEEYIQELQVEDVYFELKPASYNLFILLMRHFHEDCVDIVIKMLEYITSPSFDSRQVQLNTEQICLKEACYMTIGLGYYDLIEKVNFSDIFLKVFVPELQSTDPRFKIIKRRILWLVCYWIGKIPDQLKDDLVRLLLGFLKDSDMVVALTAMDAVKSYIDDLEFDYVAYQPYLQDTLQLIIGLFNRTYSATAKSNLLAALGIIFIKFNENIKPFTPLIYKLFESLWNNGEEEAMVKSAVLRSFSFFLQALNNDPTLFFPLLLPIINFSISDKDSVLYLREDGLELWFQTMVRVPSLNSSNTALLELFNHWPTIMSETLEFGEQCFKILDTYLLLGQIDFLRFYGSKVSYTIESVLDESFHDWYERVIKSIDRILQIVQPTTDAIIMLEACINKILKMVICGNEEDNSIVMVDYLSVFSRILTMDPTAFFKILDHIPLQYFKQDSEDDSLGSKPIPTTRKELYSTFFDTYFEMIDRTGSLEQRKLIGIGLSNLLTVPREEVLELLGTIISMVVGVRGDLVDVTQDSYCNDGTVLSQETSGVQIQADKIFNNDPINKINLSTYLYQKIQESSNVFGIQNFENAIKNVHPSVLELAKPPPQ</sequence>
<organism evidence="6 7">
    <name type="scientific">Dictyostelium purpureum</name>
    <name type="common">Slime mold</name>
    <dbReference type="NCBI Taxonomy" id="5786"/>
    <lineage>
        <taxon>Eukaryota</taxon>
        <taxon>Amoebozoa</taxon>
        <taxon>Evosea</taxon>
        <taxon>Eumycetozoa</taxon>
        <taxon>Dictyostelia</taxon>
        <taxon>Dictyosteliales</taxon>
        <taxon>Dictyosteliaceae</taxon>
        <taxon>Dictyostelium</taxon>
    </lineage>
</organism>
<dbReference type="VEuPathDB" id="AmoebaDB:DICPUDRAFT_150014"/>
<dbReference type="SMART" id="SM00913">
    <property type="entry name" value="IBN_N"/>
    <property type="match status" value="1"/>
</dbReference>
<dbReference type="SUPFAM" id="SSF48371">
    <property type="entry name" value="ARM repeat"/>
    <property type="match status" value="1"/>
</dbReference>
<keyword evidence="7" id="KW-1185">Reference proteome</keyword>
<dbReference type="GO" id="GO:0005635">
    <property type="term" value="C:nuclear envelope"/>
    <property type="evidence" value="ECO:0000318"/>
    <property type="project" value="GO_Central"/>
</dbReference>
<proteinExistence type="inferred from homology"/>
<dbReference type="STRING" id="5786.F0ZF85"/>
<dbReference type="PROSITE" id="PS50166">
    <property type="entry name" value="IMPORTIN_B_NT"/>
    <property type="match status" value="1"/>
</dbReference>
<evidence type="ECO:0000256" key="3">
    <source>
        <dbReference type="ARBA" id="ARBA00022448"/>
    </source>
</evidence>
<keyword evidence="4" id="KW-0539">Nucleus</keyword>
<dbReference type="InterPro" id="IPR016024">
    <property type="entry name" value="ARM-type_fold"/>
</dbReference>
<dbReference type="EMBL" id="GL871000">
    <property type="protein sequence ID" value="EGC37408.1"/>
    <property type="molecule type" value="Genomic_DNA"/>
</dbReference>
<dbReference type="GO" id="GO:0006606">
    <property type="term" value="P:protein import into nucleus"/>
    <property type="evidence" value="ECO:0000318"/>
    <property type="project" value="GO_Central"/>
</dbReference>
<dbReference type="AlphaFoldDB" id="F0ZF85"/>
<dbReference type="KEGG" id="dpp:DICPUDRAFT_150014"/>
<dbReference type="Pfam" id="PF25758">
    <property type="entry name" value="TPR_IPO11"/>
    <property type="match status" value="1"/>
</dbReference>
<keyword evidence="3" id="KW-0813">Transport</keyword>
<dbReference type="GeneID" id="10499955"/>
<evidence type="ECO:0000313" key="6">
    <source>
        <dbReference type="EMBL" id="EGC37408.1"/>
    </source>
</evidence>
<dbReference type="InterPro" id="IPR011989">
    <property type="entry name" value="ARM-like"/>
</dbReference>
<evidence type="ECO:0000256" key="2">
    <source>
        <dbReference type="ARBA" id="ARBA00007991"/>
    </source>
</evidence>
<dbReference type="OMA" id="SFHYVFH"/>
<evidence type="ECO:0000313" key="7">
    <source>
        <dbReference type="Proteomes" id="UP000001064"/>
    </source>
</evidence>
<comment type="similarity">
    <text evidence="2">Belongs to the importin beta family.</text>
</comment>
<dbReference type="InterPro" id="IPR058669">
    <property type="entry name" value="TPR_IPO7/11-like"/>
</dbReference>
<evidence type="ECO:0000259" key="5">
    <source>
        <dbReference type="PROSITE" id="PS50166"/>
    </source>
</evidence>
<dbReference type="OrthoDB" id="361693at2759"/>
<dbReference type="InParanoid" id="F0ZF85"/>
<dbReference type="RefSeq" id="XP_003286061.1">
    <property type="nucleotide sequence ID" value="XM_003286013.1"/>
</dbReference>
<accession>F0ZF85</accession>
<reference evidence="7" key="1">
    <citation type="journal article" date="2011" name="Genome Biol.">
        <title>Comparative genomics of the social amoebae Dictyostelium discoideum and Dictyostelium purpureum.</title>
        <authorList>
            <consortium name="US DOE Joint Genome Institute (JGI-PGF)"/>
            <person name="Sucgang R."/>
            <person name="Kuo A."/>
            <person name="Tian X."/>
            <person name="Salerno W."/>
            <person name="Parikh A."/>
            <person name="Feasley C.L."/>
            <person name="Dalin E."/>
            <person name="Tu H."/>
            <person name="Huang E."/>
            <person name="Barry K."/>
            <person name="Lindquist E."/>
            <person name="Shapiro H."/>
            <person name="Bruce D."/>
            <person name="Schmutz J."/>
            <person name="Salamov A."/>
            <person name="Fey P."/>
            <person name="Gaudet P."/>
            <person name="Anjard C."/>
            <person name="Babu M.M."/>
            <person name="Basu S."/>
            <person name="Bushmanova Y."/>
            <person name="van der Wel H."/>
            <person name="Katoh-Kurasawa M."/>
            <person name="Dinh C."/>
            <person name="Coutinho P.M."/>
            <person name="Saito T."/>
            <person name="Elias M."/>
            <person name="Schaap P."/>
            <person name="Kay R.R."/>
            <person name="Henrissat B."/>
            <person name="Eichinger L."/>
            <person name="Rivero F."/>
            <person name="Putnam N.H."/>
            <person name="West C.M."/>
            <person name="Loomis W.F."/>
            <person name="Chisholm R.L."/>
            <person name="Shaulsky G."/>
            <person name="Strassmann J.E."/>
            <person name="Queller D.C."/>
            <person name="Kuspa A."/>
            <person name="Grigoriev I.V."/>
        </authorList>
    </citation>
    <scope>NUCLEOTIDE SEQUENCE [LARGE SCALE GENOMIC DNA]</scope>
    <source>
        <strain evidence="7">QSDP1</strain>
    </source>
</reference>
<dbReference type="eggNOG" id="KOG1993">
    <property type="taxonomic scope" value="Eukaryota"/>
</dbReference>
<dbReference type="InterPro" id="IPR001494">
    <property type="entry name" value="Importin-beta_N"/>
</dbReference>
<comment type="subcellular location">
    <subcellularLocation>
        <location evidence="1">Nucleus</location>
    </subcellularLocation>
</comment>
<dbReference type="GO" id="GO:0031267">
    <property type="term" value="F:small GTPase binding"/>
    <property type="evidence" value="ECO:0007669"/>
    <property type="project" value="InterPro"/>
</dbReference>
<dbReference type="Pfam" id="PF03810">
    <property type="entry name" value="IBN_N"/>
    <property type="match status" value="1"/>
</dbReference>